<evidence type="ECO:0000256" key="4">
    <source>
        <dbReference type="ARBA" id="ARBA00022989"/>
    </source>
</evidence>
<evidence type="ECO:0000256" key="1">
    <source>
        <dbReference type="ARBA" id="ARBA00004651"/>
    </source>
</evidence>
<evidence type="ECO:0000256" key="5">
    <source>
        <dbReference type="ARBA" id="ARBA00023136"/>
    </source>
</evidence>
<evidence type="ECO:0000256" key="6">
    <source>
        <dbReference type="SAM" id="Phobius"/>
    </source>
</evidence>
<feature type="transmembrane region" description="Helical" evidence="6">
    <location>
        <begin position="157"/>
        <end position="176"/>
    </location>
</feature>
<dbReference type="SUPFAM" id="SSF103473">
    <property type="entry name" value="MFS general substrate transporter"/>
    <property type="match status" value="1"/>
</dbReference>
<comment type="subcellular location">
    <subcellularLocation>
        <location evidence="1">Cell membrane</location>
        <topology evidence="1">Multi-pass membrane protein</topology>
    </subcellularLocation>
</comment>
<dbReference type="PANTHER" id="PTHR23513:SF6">
    <property type="entry name" value="MAJOR FACILITATOR SUPERFAMILY ASSOCIATED DOMAIN-CONTAINING PROTEIN"/>
    <property type="match status" value="1"/>
</dbReference>
<keyword evidence="8" id="KW-1185">Reference proteome</keyword>
<evidence type="ECO:0000313" key="8">
    <source>
        <dbReference type="Proteomes" id="UP000824366"/>
    </source>
</evidence>
<gene>
    <name evidence="7" type="ORF">MIZ03_3864</name>
</gene>
<evidence type="ECO:0000256" key="2">
    <source>
        <dbReference type="ARBA" id="ARBA00022475"/>
    </source>
</evidence>
<dbReference type="EMBL" id="AP024238">
    <property type="protein sequence ID" value="BCO28954.1"/>
    <property type="molecule type" value="Genomic_DNA"/>
</dbReference>
<evidence type="ECO:0000313" key="7">
    <source>
        <dbReference type="EMBL" id="BCO28954.1"/>
    </source>
</evidence>
<dbReference type="InterPro" id="IPR036259">
    <property type="entry name" value="MFS_trans_sf"/>
</dbReference>
<feature type="transmembrane region" description="Helical" evidence="6">
    <location>
        <begin position="51"/>
        <end position="75"/>
    </location>
</feature>
<dbReference type="Gene3D" id="1.20.1250.20">
    <property type="entry name" value="MFS general substrate transporter like domains"/>
    <property type="match status" value="1"/>
</dbReference>
<feature type="transmembrane region" description="Helical" evidence="6">
    <location>
        <begin position="188"/>
        <end position="210"/>
    </location>
</feature>
<feature type="transmembrane region" description="Helical" evidence="6">
    <location>
        <begin position="114"/>
        <end position="136"/>
    </location>
</feature>
<evidence type="ECO:0008006" key="9">
    <source>
        <dbReference type="Google" id="ProtNLM"/>
    </source>
</evidence>
<reference evidence="7 8" key="1">
    <citation type="journal article" date="2021" name="Microbiol. Spectr.">
        <title>A Single Bacterium Capable of Oxidation and Reduction of Iron at Circumneutral pH.</title>
        <authorList>
            <person name="Kato S."/>
            <person name="Ohkuma M."/>
        </authorList>
    </citation>
    <scope>NUCLEOTIDE SEQUENCE [LARGE SCALE GENOMIC DNA]</scope>
    <source>
        <strain evidence="7 8">MIZ03</strain>
    </source>
</reference>
<proteinExistence type="predicted"/>
<accession>A0ABN6DDC7</accession>
<sequence length="437" mass="45938">MTQRPTDPARATLMRDKNFVWLMLGASISLLGDQFTLVALPWLVLRMTGDTLVLGMVLGLMSLPRALFILIGGAVVDRYSPKRVLMLTKYVNTLLLAGLAVLVLAGGLSLWTVYLLALAIGLATAFSIPSATSMLPHVMPRAQLPAANSVMMGLRQLSMFVGPLLAGVLIALYGDGTSGSTAGRVPDALGLGVAFGLDALSFALSAWTLAQVRLHPVSLAAQNAGPAVHEPVFHAVKSGLRHLWHDRDLRWCFLYWGAVAVLITGPVQIALPVLASTLQLGAAALGILLGAHGAGTLMGMAVSGARPGLRLGTLGTTMLAVDGVVGLLFMPMGLISATWQGAALLVTIGLLGGFIQVTIFSWLQQRTPPALMGRVMSMFMFIFLGLAPLSGALTGWLMRAITLPQLFMGCGGLLVCLVLGALAASPMRRVTDQLAFK</sequence>
<feature type="transmembrane region" description="Helical" evidence="6">
    <location>
        <begin position="280"/>
        <end position="302"/>
    </location>
</feature>
<protein>
    <recommendedName>
        <fullName evidence="9">MFS transporter</fullName>
    </recommendedName>
</protein>
<feature type="transmembrane region" description="Helical" evidence="6">
    <location>
        <begin position="314"/>
        <end position="335"/>
    </location>
</feature>
<dbReference type="InterPro" id="IPR011701">
    <property type="entry name" value="MFS"/>
</dbReference>
<dbReference type="CDD" id="cd06173">
    <property type="entry name" value="MFS_MefA_like"/>
    <property type="match status" value="1"/>
</dbReference>
<keyword evidence="3 6" id="KW-0812">Transmembrane</keyword>
<keyword evidence="4 6" id="KW-1133">Transmembrane helix</keyword>
<feature type="transmembrane region" description="Helical" evidence="6">
    <location>
        <begin position="341"/>
        <end position="363"/>
    </location>
</feature>
<keyword evidence="5 6" id="KW-0472">Membrane</keyword>
<dbReference type="PANTHER" id="PTHR23513">
    <property type="entry name" value="INTEGRAL MEMBRANE EFFLUX PROTEIN-RELATED"/>
    <property type="match status" value="1"/>
</dbReference>
<organism evidence="7 8">
    <name type="scientific">Rhodoferax lithotrophicus</name>
    <dbReference type="NCBI Taxonomy" id="2798804"/>
    <lineage>
        <taxon>Bacteria</taxon>
        <taxon>Pseudomonadati</taxon>
        <taxon>Pseudomonadota</taxon>
        <taxon>Betaproteobacteria</taxon>
        <taxon>Burkholderiales</taxon>
        <taxon>Comamonadaceae</taxon>
        <taxon>Rhodoferax</taxon>
    </lineage>
</organism>
<name>A0ABN6DDC7_9BURK</name>
<keyword evidence="2" id="KW-1003">Cell membrane</keyword>
<feature type="transmembrane region" description="Helical" evidence="6">
    <location>
        <begin position="253"/>
        <end position="274"/>
    </location>
</feature>
<feature type="transmembrane region" description="Helical" evidence="6">
    <location>
        <begin position="20"/>
        <end position="45"/>
    </location>
</feature>
<dbReference type="Pfam" id="PF07690">
    <property type="entry name" value="MFS_1"/>
    <property type="match status" value="1"/>
</dbReference>
<evidence type="ECO:0000256" key="3">
    <source>
        <dbReference type="ARBA" id="ARBA00022692"/>
    </source>
</evidence>
<feature type="transmembrane region" description="Helical" evidence="6">
    <location>
        <begin position="375"/>
        <end position="397"/>
    </location>
</feature>
<dbReference type="Proteomes" id="UP000824366">
    <property type="component" value="Chromosome"/>
</dbReference>
<feature type="transmembrane region" description="Helical" evidence="6">
    <location>
        <begin position="87"/>
        <end position="108"/>
    </location>
</feature>
<feature type="transmembrane region" description="Helical" evidence="6">
    <location>
        <begin position="403"/>
        <end position="424"/>
    </location>
</feature>
<dbReference type="RefSeq" id="WP_223904856.1">
    <property type="nucleotide sequence ID" value="NZ_AP024238.1"/>
</dbReference>